<keyword evidence="6" id="KW-0812">Transmembrane</keyword>
<proteinExistence type="inferred from homology"/>
<dbReference type="STRING" id="755172.HMPREF1863_01762"/>
<comment type="similarity">
    <text evidence="6">Belongs to the RnfG family.</text>
</comment>
<comment type="caution">
    <text evidence="8">The sequence shown here is derived from an EMBL/GenBank/DDBJ whole genome shotgun (WGS) entry which is preliminary data.</text>
</comment>
<name>A0A134AC13_9FIRM</name>
<keyword evidence="6" id="KW-1133">Transmembrane helix</keyword>
<keyword evidence="6" id="KW-0472">Membrane</keyword>
<dbReference type="Proteomes" id="UP000070442">
    <property type="component" value="Unassembled WGS sequence"/>
</dbReference>
<dbReference type="InterPro" id="IPR007329">
    <property type="entry name" value="FMN-bd"/>
</dbReference>
<dbReference type="AlphaFoldDB" id="A0A134AC13"/>
<dbReference type="Pfam" id="PF04205">
    <property type="entry name" value="FMN_bind"/>
    <property type="match status" value="1"/>
</dbReference>
<dbReference type="EC" id="7.-.-.-" evidence="6"/>
<organism evidence="8 9">
    <name type="scientific">Aedoeadaptatus coxii</name>
    <dbReference type="NCBI Taxonomy" id="755172"/>
    <lineage>
        <taxon>Bacteria</taxon>
        <taxon>Bacillati</taxon>
        <taxon>Bacillota</taxon>
        <taxon>Tissierellia</taxon>
        <taxon>Tissierellales</taxon>
        <taxon>Peptoniphilaceae</taxon>
        <taxon>Aedoeadaptatus</taxon>
    </lineage>
</organism>
<reference evidence="9" key="1">
    <citation type="submission" date="2016-01" db="EMBL/GenBank/DDBJ databases">
        <authorList>
            <person name="Mitreva M."/>
            <person name="Pepin K.H."/>
            <person name="Mihindukulasuriya K.A."/>
            <person name="Fulton R."/>
            <person name="Fronick C."/>
            <person name="O'Laughlin M."/>
            <person name="Miner T."/>
            <person name="Herter B."/>
            <person name="Rosa B.A."/>
            <person name="Cordes M."/>
            <person name="Tomlinson C."/>
            <person name="Wollam A."/>
            <person name="Palsikar V.B."/>
            <person name="Mardis E.R."/>
            <person name="Wilson R.K."/>
        </authorList>
    </citation>
    <scope>NUCLEOTIDE SEQUENCE [LARGE SCALE GENOMIC DNA]</scope>
    <source>
        <strain evidence="9">DNF00729</strain>
    </source>
</reference>
<keyword evidence="9" id="KW-1185">Reference proteome</keyword>
<keyword evidence="5 6" id="KW-0249">Electron transport</keyword>
<keyword evidence="6" id="KW-1003">Cell membrane</keyword>
<evidence type="ECO:0000256" key="5">
    <source>
        <dbReference type="ARBA" id="ARBA00022982"/>
    </source>
</evidence>
<sequence>MANYFKTGLVLLVISAVAAGLLAVVNGFTAEVIAKAEFEKSVAAYQEIYGDKADTFEPIDEAKKAALVEKYKEIQDVFVAKKGDEIVGYGINHTAKGYGGSMTNAIGLLNDGTIAGFRNIQNSETPGIGTQITEPAYFKGFEGKSFKNGEVKGNKEPSAEDEIPLISGATVSSTGVLKGVNSILPAYKEISGK</sequence>
<keyword evidence="3 6" id="KW-0285">Flavoprotein</keyword>
<dbReference type="InterPro" id="IPR010209">
    <property type="entry name" value="Ion_transpt_RnfG/RsxG"/>
</dbReference>
<evidence type="ECO:0000256" key="2">
    <source>
        <dbReference type="ARBA" id="ARBA00022553"/>
    </source>
</evidence>
<evidence type="ECO:0000313" key="9">
    <source>
        <dbReference type="Proteomes" id="UP000070442"/>
    </source>
</evidence>
<comment type="function">
    <text evidence="6">Part of a membrane-bound complex that couples electron transfer with translocation of ions across the membrane.</text>
</comment>
<protein>
    <recommendedName>
        <fullName evidence="6">Ion-translocating oxidoreductase complex subunit G</fullName>
        <ecNumber evidence="6">7.-.-.-</ecNumber>
    </recommendedName>
    <alternativeName>
        <fullName evidence="6">Rnf electron transport complex subunit G</fullName>
    </alternativeName>
</protein>
<evidence type="ECO:0000313" key="8">
    <source>
        <dbReference type="EMBL" id="KXB65254.1"/>
    </source>
</evidence>
<dbReference type="HAMAP" id="MF_00479">
    <property type="entry name" value="RsxG_RnfG"/>
    <property type="match status" value="1"/>
</dbReference>
<keyword evidence="6" id="KW-1278">Translocase</keyword>
<comment type="subunit">
    <text evidence="6">The complex is composed of six subunits: RnfA, RnfB, RnfC, RnfD, RnfE and RnfG.</text>
</comment>
<accession>A0A134AC13</accession>
<dbReference type="NCBIfam" id="TIGR01947">
    <property type="entry name" value="rnfG"/>
    <property type="match status" value="1"/>
</dbReference>
<gene>
    <name evidence="6" type="primary">rnfG</name>
    <name evidence="8" type="ORF">HMPREF1863_01762</name>
</gene>
<comment type="subcellular location">
    <subcellularLocation>
        <location evidence="6">Cell membrane</location>
        <topology evidence="6">Single-pass membrane protein</topology>
    </subcellularLocation>
</comment>
<evidence type="ECO:0000256" key="6">
    <source>
        <dbReference type="HAMAP-Rule" id="MF_00479"/>
    </source>
</evidence>
<dbReference type="PIRSF" id="PIRSF006091">
    <property type="entry name" value="E_trnsport_RnfG"/>
    <property type="match status" value="1"/>
</dbReference>
<dbReference type="GO" id="GO:0022900">
    <property type="term" value="P:electron transport chain"/>
    <property type="evidence" value="ECO:0007669"/>
    <property type="project" value="UniProtKB-UniRule"/>
</dbReference>
<dbReference type="RefSeq" id="WP_068369847.1">
    <property type="nucleotide sequence ID" value="NZ_KQ960182.1"/>
</dbReference>
<dbReference type="SMART" id="SM00900">
    <property type="entry name" value="FMN_bind"/>
    <property type="match status" value="1"/>
</dbReference>
<dbReference type="PANTHER" id="PTHR36118">
    <property type="entry name" value="ION-TRANSLOCATING OXIDOREDUCTASE COMPLEX SUBUNIT G"/>
    <property type="match status" value="1"/>
</dbReference>
<feature type="domain" description="FMN-binding" evidence="7">
    <location>
        <begin position="97"/>
        <end position="187"/>
    </location>
</feature>
<dbReference type="GO" id="GO:0005886">
    <property type="term" value="C:plasma membrane"/>
    <property type="evidence" value="ECO:0007669"/>
    <property type="project" value="UniProtKB-SubCell"/>
</dbReference>
<dbReference type="OrthoDB" id="9794010at2"/>
<dbReference type="PATRIC" id="fig|755172.3.peg.1721"/>
<evidence type="ECO:0000256" key="4">
    <source>
        <dbReference type="ARBA" id="ARBA00022643"/>
    </source>
</evidence>
<evidence type="ECO:0000256" key="1">
    <source>
        <dbReference type="ARBA" id="ARBA00022448"/>
    </source>
</evidence>
<keyword evidence="4 6" id="KW-0288">FMN</keyword>
<dbReference type="GO" id="GO:0010181">
    <property type="term" value="F:FMN binding"/>
    <property type="evidence" value="ECO:0007669"/>
    <property type="project" value="InterPro"/>
</dbReference>
<dbReference type="EMBL" id="LSDG01000045">
    <property type="protein sequence ID" value="KXB65254.1"/>
    <property type="molecule type" value="Genomic_DNA"/>
</dbReference>
<dbReference type="GO" id="GO:0009055">
    <property type="term" value="F:electron transfer activity"/>
    <property type="evidence" value="ECO:0007669"/>
    <property type="project" value="InterPro"/>
</dbReference>
<feature type="modified residue" description="FMN phosphoryl threonine" evidence="6">
    <location>
        <position position="170"/>
    </location>
</feature>
<keyword evidence="1 6" id="KW-0813">Transport</keyword>
<evidence type="ECO:0000256" key="3">
    <source>
        <dbReference type="ARBA" id="ARBA00022630"/>
    </source>
</evidence>
<evidence type="ECO:0000259" key="7">
    <source>
        <dbReference type="SMART" id="SM00900"/>
    </source>
</evidence>
<dbReference type="PANTHER" id="PTHR36118:SF1">
    <property type="entry name" value="ION-TRANSLOCATING OXIDOREDUCTASE COMPLEX SUBUNIT G"/>
    <property type="match status" value="1"/>
</dbReference>
<keyword evidence="2 6" id="KW-0597">Phosphoprotein</keyword>
<comment type="cofactor">
    <cofactor evidence="6">
        <name>FMN</name>
        <dbReference type="ChEBI" id="CHEBI:58210"/>
    </cofactor>
</comment>